<protein>
    <submittedName>
        <fullName evidence="1">Uncharacterized protein</fullName>
    </submittedName>
</protein>
<accession>A0A1M6F2A8</accession>
<dbReference type="Proteomes" id="UP000324781">
    <property type="component" value="Unassembled WGS sequence"/>
</dbReference>
<dbReference type="EMBL" id="FQZP01000015">
    <property type="protein sequence ID" value="SHI91749.1"/>
    <property type="molecule type" value="Genomic_DNA"/>
</dbReference>
<evidence type="ECO:0000313" key="2">
    <source>
        <dbReference type="Proteomes" id="UP000324781"/>
    </source>
</evidence>
<keyword evidence="2" id="KW-1185">Reference proteome</keyword>
<evidence type="ECO:0000313" key="1">
    <source>
        <dbReference type="EMBL" id="SHI91749.1"/>
    </source>
</evidence>
<dbReference type="AlphaFoldDB" id="A0A1M6F2A8"/>
<reference evidence="1 2" key="1">
    <citation type="submission" date="2016-11" db="EMBL/GenBank/DDBJ databases">
        <authorList>
            <person name="Varghese N."/>
            <person name="Submissions S."/>
        </authorList>
    </citation>
    <scope>NUCLEOTIDE SEQUENCE [LARGE SCALE GENOMIC DNA]</scope>
    <source>
        <strain evidence="1 2">DSM 19027</strain>
    </source>
</reference>
<sequence length="186" mass="21175">MSMDSPLWKILGFFLAAVLLFLVPVMNMLERQDDAAYTVVFTETNRFVDSARDAGYITPNMYNEFVRRLNATGCTFDIRMEHVQSLINPVYRQNGTVLEFTGEYEINRISRGEDAILSVLFPDEPGPDVFDKARRYDMKAGDLLFVEVRNRGKTMATALRDMLLLSDTRTPTIFVRAGGLVRNEAD</sequence>
<organism evidence="1 2">
    <name type="scientific">Thermoclostridium caenicola</name>
    <dbReference type="NCBI Taxonomy" id="659425"/>
    <lineage>
        <taxon>Bacteria</taxon>
        <taxon>Bacillati</taxon>
        <taxon>Bacillota</taxon>
        <taxon>Clostridia</taxon>
        <taxon>Eubacteriales</taxon>
        <taxon>Oscillospiraceae</taxon>
        <taxon>Thermoclostridium</taxon>
    </lineage>
</organism>
<gene>
    <name evidence="1" type="ORF">SAMN05444373_10153</name>
</gene>
<proteinExistence type="predicted"/>
<name>A0A1M6F2A8_9FIRM</name>